<evidence type="ECO:0000313" key="4">
    <source>
        <dbReference type="Proteomes" id="UP001519344"/>
    </source>
</evidence>
<dbReference type="InterPro" id="IPR001509">
    <property type="entry name" value="Epimerase_deHydtase"/>
</dbReference>
<evidence type="ECO:0000256" key="1">
    <source>
        <dbReference type="ARBA" id="ARBA00007637"/>
    </source>
</evidence>
<comment type="caution">
    <text evidence="3">The sequence shown here is derived from an EMBL/GenBank/DDBJ whole genome shotgun (WGS) entry which is preliminary data.</text>
</comment>
<dbReference type="Gene3D" id="3.40.50.720">
    <property type="entry name" value="NAD(P)-binding Rossmann-like Domain"/>
    <property type="match status" value="1"/>
</dbReference>
<dbReference type="EMBL" id="JAGGKV010000002">
    <property type="protein sequence ID" value="MBP1961794.1"/>
    <property type="molecule type" value="Genomic_DNA"/>
</dbReference>
<protein>
    <submittedName>
        <fullName evidence="3">UDP-glucose 4-epimerase</fullName>
        <ecNumber evidence="3">5.1.3.2</ecNumber>
    </submittedName>
</protein>
<dbReference type="Proteomes" id="UP001519344">
    <property type="component" value="Unassembled WGS sequence"/>
</dbReference>
<dbReference type="InterPro" id="IPR036291">
    <property type="entry name" value="NAD(P)-bd_dom_sf"/>
</dbReference>
<keyword evidence="3" id="KW-0413">Isomerase</keyword>
<sequence>MNILITGGAGFIASHIADACIELGHRVAIVDNMCTGHYEYVHPHAEFHKLDIADAQLTAVFEAFHPEVVIHHAAQIDVRSSISNPLLDADVNILGSIHLLELCKNYGVRKIIYASSAAVYGKPMALGVCEDHPIRPLSGYGISKHTVEHYIDVYAHLFGLDYTILRYANVYGIRQDPKGEGGVISIFVDKWLRKNVPVIYGDGEQTRDFIYVKDIVRANLLALNKGSLAIVNIGTDSQTSINELSRIMNIIFDDLIVPTYHKTRPGDIERSCLNNRLAFKMLGWQPKYTLLQGLEEVCGYYKMNYPLPSINSINY</sequence>
<evidence type="ECO:0000259" key="2">
    <source>
        <dbReference type="Pfam" id="PF01370"/>
    </source>
</evidence>
<keyword evidence="4" id="KW-1185">Reference proteome</keyword>
<accession>A0ABS4HUU8</accession>
<proteinExistence type="inferred from homology"/>
<dbReference type="SUPFAM" id="SSF51735">
    <property type="entry name" value="NAD(P)-binding Rossmann-fold domains"/>
    <property type="match status" value="1"/>
</dbReference>
<feature type="domain" description="NAD-dependent epimerase/dehydratase" evidence="2">
    <location>
        <begin position="3"/>
        <end position="234"/>
    </location>
</feature>
<dbReference type="RefSeq" id="WP_167054073.1">
    <property type="nucleotide sequence ID" value="NZ_JAAOZR010000006.1"/>
</dbReference>
<gene>
    <name evidence="3" type="ORF">J2Z65_000992</name>
</gene>
<evidence type="ECO:0000313" key="3">
    <source>
        <dbReference type="EMBL" id="MBP1961794.1"/>
    </source>
</evidence>
<dbReference type="PANTHER" id="PTHR43000">
    <property type="entry name" value="DTDP-D-GLUCOSE 4,6-DEHYDRATASE-RELATED"/>
    <property type="match status" value="1"/>
</dbReference>
<dbReference type="EC" id="5.1.3.2" evidence="3"/>
<dbReference type="Pfam" id="PF01370">
    <property type="entry name" value="Epimerase"/>
    <property type="match status" value="1"/>
</dbReference>
<comment type="similarity">
    <text evidence="1">Belongs to the NAD(P)-dependent epimerase/dehydratase family.</text>
</comment>
<name>A0ABS4HUU8_9BACL</name>
<reference evidence="3 4" key="1">
    <citation type="submission" date="2021-03" db="EMBL/GenBank/DDBJ databases">
        <title>Genomic Encyclopedia of Type Strains, Phase IV (KMG-IV): sequencing the most valuable type-strain genomes for metagenomic binning, comparative biology and taxonomic classification.</title>
        <authorList>
            <person name="Goeker M."/>
        </authorList>
    </citation>
    <scope>NUCLEOTIDE SEQUENCE [LARGE SCALE GENOMIC DNA]</scope>
    <source>
        <strain evidence="3 4">DSM 24950</strain>
    </source>
</reference>
<dbReference type="Gene3D" id="3.90.25.10">
    <property type="entry name" value="UDP-galactose 4-epimerase, domain 1"/>
    <property type="match status" value="1"/>
</dbReference>
<dbReference type="GO" id="GO:0003978">
    <property type="term" value="F:UDP-glucose 4-epimerase activity"/>
    <property type="evidence" value="ECO:0007669"/>
    <property type="project" value="UniProtKB-EC"/>
</dbReference>
<organism evidence="3 4">
    <name type="scientific">Paenibacillus aceris</name>
    <dbReference type="NCBI Taxonomy" id="869555"/>
    <lineage>
        <taxon>Bacteria</taxon>
        <taxon>Bacillati</taxon>
        <taxon>Bacillota</taxon>
        <taxon>Bacilli</taxon>
        <taxon>Bacillales</taxon>
        <taxon>Paenibacillaceae</taxon>
        <taxon>Paenibacillus</taxon>
    </lineage>
</organism>